<dbReference type="GO" id="GO:0004069">
    <property type="term" value="F:L-aspartate:2-oxoglutarate aminotransferase activity"/>
    <property type="evidence" value="ECO:0007669"/>
    <property type="project" value="InterPro"/>
</dbReference>
<accession>A0A5A7N2C9</accession>
<dbReference type="InterPro" id="IPR049062">
    <property type="entry name" value="NAD_Glu_DH_ACT2"/>
</dbReference>
<dbReference type="Gene3D" id="3.40.50.720">
    <property type="entry name" value="NAD(P)-binding Rossmann-like Domain"/>
    <property type="match status" value="1"/>
</dbReference>
<dbReference type="InterPro" id="IPR007780">
    <property type="entry name" value="NAD_Glu_DH_bac"/>
</dbReference>
<organism evidence="7 8">
    <name type="scientific">Iodidimonas nitroreducens</name>
    <dbReference type="NCBI Taxonomy" id="1236968"/>
    <lineage>
        <taxon>Bacteria</taxon>
        <taxon>Pseudomonadati</taxon>
        <taxon>Pseudomonadota</taxon>
        <taxon>Alphaproteobacteria</taxon>
        <taxon>Iodidimonadales</taxon>
        <taxon>Iodidimonadaceae</taxon>
        <taxon>Iodidimonas</taxon>
    </lineage>
</organism>
<feature type="domain" description="NAD-glutamate dehydrogenase ACT3" evidence="6">
    <location>
        <begin position="568"/>
        <end position="640"/>
    </location>
</feature>
<evidence type="ECO:0000313" key="7">
    <source>
        <dbReference type="EMBL" id="GER02442.1"/>
    </source>
</evidence>
<evidence type="ECO:0000259" key="4">
    <source>
        <dbReference type="Pfam" id="PF21075"/>
    </source>
</evidence>
<dbReference type="Pfam" id="PF21076">
    <property type="entry name" value="GDH_ACT2"/>
    <property type="match status" value="1"/>
</dbReference>
<dbReference type="PANTHER" id="PTHR43403:SF1">
    <property type="entry name" value="NAD-SPECIFIC GLUTAMATE DEHYDROGENASE"/>
    <property type="match status" value="1"/>
</dbReference>
<proteinExistence type="predicted"/>
<evidence type="ECO:0000259" key="6">
    <source>
        <dbReference type="Pfam" id="PF21077"/>
    </source>
</evidence>
<feature type="domain" description="NAD-glutamate dehydrogenase catalytic" evidence="2">
    <location>
        <begin position="747"/>
        <end position="1245"/>
    </location>
</feature>
<feature type="domain" description="NAD-specific glutamate dehydrogenase C-terminal" evidence="3">
    <location>
        <begin position="1291"/>
        <end position="1511"/>
    </location>
</feature>
<evidence type="ECO:0000259" key="5">
    <source>
        <dbReference type="Pfam" id="PF21076"/>
    </source>
</evidence>
<dbReference type="Proteomes" id="UP000324996">
    <property type="component" value="Unassembled WGS sequence"/>
</dbReference>
<feature type="domain" description="NAD-glutamate dehydrogenase ACT2" evidence="5">
    <location>
        <begin position="422"/>
        <end position="510"/>
    </location>
</feature>
<feature type="domain" description="NAD-glutamate dehydrogenase N-terminal ACT1" evidence="4">
    <location>
        <begin position="41"/>
        <end position="187"/>
    </location>
</feature>
<dbReference type="GO" id="GO:0004352">
    <property type="term" value="F:glutamate dehydrogenase (NAD+) activity"/>
    <property type="evidence" value="ECO:0007669"/>
    <property type="project" value="InterPro"/>
</dbReference>
<evidence type="ECO:0000313" key="8">
    <source>
        <dbReference type="Proteomes" id="UP000324996"/>
    </source>
</evidence>
<dbReference type="PIRSF" id="PIRSF036761">
    <property type="entry name" value="GDH_Mll4104"/>
    <property type="match status" value="1"/>
</dbReference>
<dbReference type="InterPro" id="IPR049056">
    <property type="entry name" value="NAD_Glu_DH_HM3"/>
</dbReference>
<evidence type="ECO:0000259" key="2">
    <source>
        <dbReference type="Pfam" id="PF05088"/>
    </source>
</evidence>
<dbReference type="Pfam" id="PF05088">
    <property type="entry name" value="Bac_GDH_CD"/>
    <property type="match status" value="1"/>
</dbReference>
<sequence>MNEMDVNGSNPFEHKDAVIAEVIQIAGKNAPKKERDDFLRFLDVFYAHASPDDVIAQSPETLYAIAFHLWQMSATRKAGQPKIEVFNPRSLKGGWGTAHTAIAIVNDDMPFLVDSITGGLAVTHRYRLHAVHHPIVMMDRDETGKRRKFIGAVSFERGHERGDGRESCMYIEIDAQSDPAVLEDIKRVIETILHDVRASVKDWRAMIAKIDETVASLTVNPPPIDPDDQEETIRFLRWLGADHFTFLGYREYRFDGDATDSDFHAVEKSGLGILRDPNRFILRGTQGLTAISAEIRHFLAQPDKPVIITKANVKATVHRPVHMDYVGVKIYNEDGGVIGERRFTGLFTSQAYAESPYDTPLLRRKVENVQKRALFDKRSHAGKALRHILETFPRDELFQIEEGRLLRTGLGVLHLLERPRPRAFIRRDQFERFVSALVYVPRDVYHSGLRQAVESILCDAFNGEISVYYAQLSDDVMARWHFIIRTKPGQVPKADEAMIDQRLAEAVKGWPELLREHLVERHGEEDGIHLYNRYGQIFSLGYQEDFDPDHGVLDIAKIHALRQSEGIGFDLYRRETDRPDALRLKMYHGSEIIPLSQCLPMLEHLGLKVISEHAYELEREEGGCIHDFFLLKSGAHLDIKTLKPLVEDLLVHVWTGRVEDDSFNSLAIDCSLTARQIVVLRAYSRFMRQLGLPFGQVYVARCLRDHPQISRDLFDLFAARFDPDGTPDGTKDDQRDARVASLESRFHEALDQVTGLDEDRILRAFFSLIKASVRTNFYQSLDCDKGSDGTTGLAIKIRSHDVDEAPLPRPWREIFVYSPRVEGVHLRWGPVARGGLRWSDRRQDFRTEVLGLVKAQHVKNAVIVPVGAKGGFVPKNLPTGGDREAILDEGIACYKRFICSLLSITDNLVDGTLTHPDRVLCHDEDDPYLVVAADKGTASFSDIANQIAKERKFWLGDAFASGGSQGYDHKAMAITARGAWVSVERHFRERGLNVDIDPFTVIGVGDMSGDVFGNGMLLSRAIRLRAAFDHRHIFIDPDPEAHADASFKERQRLFALNRSSWADYDTSLISEGGGVWSRSAKSIRLNPQIKAFLGIDKDSLTPTQLIHHILKAKADLLWFGGIGTYVKATEESHADAGDRANDILRINASELRASCVGEGANLGMTQKARIEFARAGGRINTDFIDNSAGVDCSDKEVNIKILLADAMATGTLKPQNRDSLLAEMTDAVAAIVLEDNYLQTQALSHAEAQAAGARESHAGLIRTLAREGTLDRDIEFLPSEEQFSELAVTQKGLSRPELSVLMAYAKLSLKAVMTRADLLDDPFLQPELCLGFPDILVERFPKSLENHRLRREMIATILVNQVVNRAGLTFVYEVREETGLGVDQIFSAFLVVRDIFRLHSLWPQIDALDHQVPSTIQTLMHLELTTLIKQQTIWFLRNEDRPLALKPLIETYGDGVAALLAQPEEVLSPLSREAYQTRVAMYQEQGSPLELARRVVSLQMLGFCCDVQKVAMLWAGMWWMWAALFPKWGNASALIGCARPAS</sequence>
<keyword evidence="8" id="KW-1185">Reference proteome</keyword>
<dbReference type="InterPro" id="IPR049058">
    <property type="entry name" value="NAD_Glu_DH_HM2"/>
</dbReference>
<comment type="caution">
    <text evidence="7">The sequence shown here is derived from an EMBL/GenBank/DDBJ whole genome shotgun (WGS) entry which is preliminary data.</text>
</comment>
<reference evidence="7 8" key="1">
    <citation type="submission" date="2019-09" db="EMBL/GenBank/DDBJ databases">
        <title>NBRP : Genome information of microbial organism related human and environment.</title>
        <authorList>
            <person name="Hattori M."/>
            <person name="Oshima K."/>
            <person name="Inaba H."/>
            <person name="Suda W."/>
            <person name="Sakamoto M."/>
            <person name="Iino T."/>
            <person name="Kitahara M."/>
            <person name="Oshida Y."/>
            <person name="Iida T."/>
            <person name="Kudo T."/>
            <person name="Itoh T."/>
            <person name="Ohkuma M."/>
        </authorList>
    </citation>
    <scope>NUCLEOTIDE SEQUENCE [LARGE SCALE GENOMIC DNA]</scope>
    <source>
        <strain evidence="7 8">Q-1</strain>
    </source>
</reference>
<dbReference type="GO" id="GO:0006538">
    <property type="term" value="P:L-glutamate catabolic process"/>
    <property type="evidence" value="ECO:0007669"/>
    <property type="project" value="InterPro"/>
</dbReference>
<dbReference type="EMBL" id="BKCN01000001">
    <property type="protein sequence ID" value="GER02442.1"/>
    <property type="molecule type" value="Genomic_DNA"/>
</dbReference>
<dbReference type="InterPro" id="IPR046346">
    <property type="entry name" value="Aminoacid_DH-like_N_sf"/>
</dbReference>
<evidence type="ECO:0000256" key="1">
    <source>
        <dbReference type="ARBA" id="ARBA00023002"/>
    </source>
</evidence>
<protein>
    <submittedName>
        <fullName evidence="7">Glutamate dehydrogenase</fullName>
    </submittedName>
</protein>
<dbReference type="Pfam" id="PF21079">
    <property type="entry name" value="GDH_HM2"/>
    <property type="match status" value="1"/>
</dbReference>
<dbReference type="PANTHER" id="PTHR43403">
    <property type="entry name" value="NAD-SPECIFIC GLUTAMATE DEHYDROGENASE"/>
    <property type="match status" value="1"/>
</dbReference>
<dbReference type="Pfam" id="PF21074">
    <property type="entry name" value="GDH_C"/>
    <property type="match status" value="1"/>
</dbReference>
<dbReference type="Pfam" id="PF21073">
    <property type="entry name" value="GDH_HM1"/>
    <property type="match status" value="1"/>
</dbReference>
<dbReference type="SUPFAM" id="SSF53223">
    <property type="entry name" value="Aminoacid dehydrogenase-like, N-terminal domain"/>
    <property type="match status" value="1"/>
</dbReference>
<dbReference type="Pfam" id="PF21077">
    <property type="entry name" value="GDH_ACT3"/>
    <property type="match status" value="1"/>
</dbReference>
<dbReference type="SUPFAM" id="SSF51735">
    <property type="entry name" value="NAD(P)-binding Rossmann-fold domains"/>
    <property type="match status" value="1"/>
</dbReference>
<dbReference type="InterPro" id="IPR049059">
    <property type="entry name" value="NAD_Glu_DH_HM1"/>
</dbReference>
<dbReference type="InterPro" id="IPR024727">
    <property type="entry name" value="NAD_Glu_DH_N_ACT1"/>
</dbReference>
<keyword evidence="1" id="KW-0560">Oxidoreductase</keyword>
<name>A0A5A7N2C9_9PROT</name>
<dbReference type="Pfam" id="PF21075">
    <property type="entry name" value="GDH_ACT1"/>
    <property type="match status" value="1"/>
</dbReference>
<dbReference type="InterPro" id="IPR036291">
    <property type="entry name" value="NAD(P)-bd_dom_sf"/>
</dbReference>
<dbReference type="InterPro" id="IPR049064">
    <property type="entry name" value="NAD_Glu_DH_ACT3"/>
</dbReference>
<gene>
    <name evidence="7" type="ORF">JCM17846_01240</name>
</gene>
<dbReference type="Pfam" id="PF21078">
    <property type="entry name" value="GDH_HM3"/>
    <property type="match status" value="1"/>
</dbReference>
<evidence type="ECO:0000259" key="3">
    <source>
        <dbReference type="Pfam" id="PF21074"/>
    </source>
</evidence>
<dbReference type="InterPro" id="IPR028971">
    <property type="entry name" value="NAD-GDH_cat"/>
</dbReference>
<dbReference type="InterPro" id="IPR048381">
    <property type="entry name" value="GDH_C"/>
</dbReference>